<evidence type="ECO:0008006" key="3">
    <source>
        <dbReference type="Google" id="ProtNLM"/>
    </source>
</evidence>
<dbReference type="Proteomes" id="UP000031512">
    <property type="component" value="Unassembled WGS sequence"/>
</dbReference>
<comment type="caution">
    <text evidence="1">The sequence shown here is derived from an EMBL/GenBank/DDBJ whole genome shotgun (WGS) entry which is preliminary data.</text>
</comment>
<dbReference type="Gene3D" id="3.40.50.1820">
    <property type="entry name" value="alpha/beta hydrolase"/>
    <property type="match status" value="1"/>
</dbReference>
<dbReference type="AlphaFoldDB" id="L1LDW7"/>
<dbReference type="EMBL" id="ACOU01000002">
    <property type="protein sequence ID" value="EKX73546.1"/>
    <property type="molecule type" value="Genomic_DNA"/>
</dbReference>
<organism evidence="1 2">
    <name type="scientific">Theileria equi strain WA</name>
    <dbReference type="NCBI Taxonomy" id="1537102"/>
    <lineage>
        <taxon>Eukaryota</taxon>
        <taxon>Sar</taxon>
        <taxon>Alveolata</taxon>
        <taxon>Apicomplexa</taxon>
        <taxon>Aconoidasida</taxon>
        <taxon>Piroplasmida</taxon>
        <taxon>Theileriidae</taxon>
        <taxon>Theileria</taxon>
    </lineage>
</organism>
<sequence length="150" mass="17544">MFSLESRLRNIDIYFIFQFLKRAASSRPESMNKYEGNKNYGASFEVFMRYVDPFFYPHRLTYKTVYSLLTACIEVNKDENMVHYPKDLPTLLIHSKWDRTCDIKGPKDICSKIGKSCKLVDLNSTCHYLLVAQISFNAARHIMAWLSEHG</sequence>
<name>L1LDW7_THEEQ</name>
<dbReference type="OrthoDB" id="2498029at2759"/>
<evidence type="ECO:0000313" key="2">
    <source>
        <dbReference type="Proteomes" id="UP000031512"/>
    </source>
</evidence>
<dbReference type="InterPro" id="IPR029058">
    <property type="entry name" value="AB_hydrolase_fold"/>
</dbReference>
<keyword evidence="2" id="KW-1185">Reference proteome</keyword>
<accession>L1LDW7</accession>
<dbReference type="VEuPathDB" id="PiroplasmaDB:BEWA_035820"/>
<evidence type="ECO:0000313" key="1">
    <source>
        <dbReference type="EMBL" id="EKX73546.1"/>
    </source>
</evidence>
<protein>
    <recommendedName>
        <fullName evidence="3">Serine aminopeptidase S33 domain-containing protein</fullName>
    </recommendedName>
</protein>
<reference evidence="1 2" key="1">
    <citation type="journal article" date="2012" name="BMC Genomics">
        <title>Comparative genomic analysis and phylogenetic position of Theileria equi.</title>
        <authorList>
            <person name="Kappmeyer L.S."/>
            <person name="Thiagarajan M."/>
            <person name="Herndon D.R."/>
            <person name="Ramsay J.D."/>
            <person name="Caler E."/>
            <person name="Djikeng A."/>
            <person name="Gillespie J.J."/>
            <person name="Lau A.O."/>
            <person name="Roalson E.H."/>
            <person name="Silva J.C."/>
            <person name="Silva M.G."/>
            <person name="Suarez C.E."/>
            <person name="Ueti M.W."/>
            <person name="Nene V.M."/>
            <person name="Mealey R.H."/>
            <person name="Knowles D.P."/>
            <person name="Brayton K.A."/>
        </authorList>
    </citation>
    <scope>NUCLEOTIDE SEQUENCE [LARGE SCALE GENOMIC DNA]</scope>
    <source>
        <strain evidence="1 2">WA</strain>
    </source>
</reference>
<dbReference type="GeneID" id="15807950"/>
<dbReference type="RefSeq" id="XP_004832998.1">
    <property type="nucleotide sequence ID" value="XM_004832941.1"/>
</dbReference>
<dbReference type="KEGG" id="beq:BEWA_035820"/>
<proteinExistence type="predicted"/>
<dbReference type="SUPFAM" id="SSF53474">
    <property type="entry name" value="alpha/beta-Hydrolases"/>
    <property type="match status" value="1"/>
</dbReference>
<gene>
    <name evidence="1" type="ORF">BEWA_035820</name>
</gene>